<gene>
    <name evidence="2" type="ORF">EMQ25_16705</name>
</gene>
<keyword evidence="3" id="KW-1185">Reference proteome</keyword>
<organism evidence="2 3">
    <name type="scientific">Arsenicitalea aurantiaca</name>
    <dbReference type="NCBI Taxonomy" id="1783274"/>
    <lineage>
        <taxon>Bacteria</taxon>
        <taxon>Pseudomonadati</taxon>
        <taxon>Pseudomonadota</taxon>
        <taxon>Alphaproteobacteria</taxon>
        <taxon>Hyphomicrobiales</taxon>
        <taxon>Devosiaceae</taxon>
        <taxon>Arsenicitalea</taxon>
    </lineage>
</organism>
<dbReference type="InterPro" id="IPR041638">
    <property type="entry name" value="BaeRF_family11"/>
</dbReference>
<feature type="compositionally biased region" description="Basic and acidic residues" evidence="1">
    <location>
        <begin position="174"/>
        <end position="187"/>
    </location>
</feature>
<dbReference type="OrthoDB" id="242138at2"/>
<dbReference type="EMBL" id="RZNJ01000007">
    <property type="protein sequence ID" value="RUT28608.1"/>
    <property type="molecule type" value="Genomic_DNA"/>
</dbReference>
<evidence type="ECO:0000313" key="2">
    <source>
        <dbReference type="EMBL" id="RUT28608.1"/>
    </source>
</evidence>
<evidence type="ECO:0000313" key="3">
    <source>
        <dbReference type="Proteomes" id="UP000281547"/>
    </source>
</evidence>
<dbReference type="Proteomes" id="UP000281547">
    <property type="component" value="Unassembled WGS sequence"/>
</dbReference>
<protein>
    <submittedName>
        <fullName evidence="2">Uncharacterized protein</fullName>
    </submittedName>
</protein>
<dbReference type="Pfam" id="PF18855">
    <property type="entry name" value="baeRF_family11"/>
    <property type="match status" value="1"/>
</dbReference>
<comment type="caution">
    <text evidence="2">The sequence shown here is derived from an EMBL/GenBank/DDBJ whole genome shotgun (WGS) entry which is preliminary data.</text>
</comment>
<name>A0A433X3G0_9HYPH</name>
<proteinExistence type="predicted"/>
<sequence length="373" mass="40194">MLYVDIPTLNDFKALNAVRSDACVSIYLETTPLTQDIDASRIALGNLGREAIQQLEAAGRDKRIIGAIAEQLDDLAEDEEFWRLQAHSLAVLVTPDRIRTYRLANRLSPMAQVADRFHLKPLLRAITFPHAAMVLHISENAVRLVEVFADLPAQEVRVPNLPKDAASAVGKSTLNDRSHSRRIHGSEGQKVRLAQYARAVDAALRPVLAGRDLPLLLAASEPLAGIYRGVNSYPHLAETGITNSTDRTTEAELATLARPVLDKLYADDLDALKALFEQRSSDGRTATDVSDAARAATYGAVEALIVDIDEVMPGSVDEESGAVTFADAEDATTYGVIDEIAGRALTSGARVLGVRREDVPGGGSLAAILRFAV</sequence>
<feature type="region of interest" description="Disordered" evidence="1">
    <location>
        <begin position="167"/>
        <end position="187"/>
    </location>
</feature>
<evidence type="ECO:0000256" key="1">
    <source>
        <dbReference type="SAM" id="MobiDB-lite"/>
    </source>
</evidence>
<reference evidence="2 3" key="1">
    <citation type="journal article" date="2016" name="Int. J. Syst. Evol. Microbiol.">
        <title>Arsenicitalea aurantiaca gen. nov., sp. nov., a new member of the family Hyphomicrobiaceae, isolated from high-arsenic sediment.</title>
        <authorList>
            <person name="Mu Y."/>
            <person name="Zhou L."/>
            <person name="Zeng X.C."/>
            <person name="Liu L."/>
            <person name="Pan Y."/>
            <person name="Chen X."/>
            <person name="Wang J."/>
            <person name="Li S."/>
            <person name="Li W.J."/>
            <person name="Wang Y."/>
        </authorList>
    </citation>
    <scope>NUCLEOTIDE SEQUENCE [LARGE SCALE GENOMIC DNA]</scope>
    <source>
        <strain evidence="2 3">42-50</strain>
    </source>
</reference>
<accession>A0A433X3G0</accession>
<dbReference type="AlphaFoldDB" id="A0A433X3G0"/>